<name>E7QN57_HALPU</name>
<dbReference type="Proteomes" id="UP000003751">
    <property type="component" value="Unassembled WGS sequence"/>
</dbReference>
<evidence type="ECO:0000313" key="5">
    <source>
        <dbReference type="Proteomes" id="UP000184203"/>
    </source>
</evidence>
<reference evidence="5" key="3">
    <citation type="submission" date="2016-11" db="EMBL/GenBank/DDBJ databases">
        <authorList>
            <person name="Varghese N."/>
            <person name="Submissions S."/>
        </authorList>
    </citation>
    <scope>NUCLEOTIDE SEQUENCE [LARGE SCALE GENOMIC DNA]</scope>
    <source>
        <strain evidence="5">DX253</strain>
    </source>
</reference>
<dbReference type="PATRIC" id="fig|797209.4.peg.362"/>
<dbReference type="AlphaFoldDB" id="E7QN57"/>
<organism evidence="2 4">
    <name type="scientific">Haladaptatus paucihalophilus DX253</name>
    <dbReference type="NCBI Taxonomy" id="797209"/>
    <lineage>
        <taxon>Archaea</taxon>
        <taxon>Methanobacteriati</taxon>
        <taxon>Methanobacteriota</taxon>
        <taxon>Stenosarchaea group</taxon>
        <taxon>Halobacteria</taxon>
        <taxon>Halobacteriales</taxon>
        <taxon>Haladaptataceae</taxon>
        <taxon>Haladaptatus</taxon>
    </lineage>
</organism>
<evidence type="ECO:0000313" key="4">
    <source>
        <dbReference type="Proteomes" id="UP000003751"/>
    </source>
</evidence>
<dbReference type="eggNOG" id="arCOG14944">
    <property type="taxonomic scope" value="Archaea"/>
</dbReference>
<dbReference type="EMBL" id="FRAN01000007">
    <property type="protein sequence ID" value="SHL53192.1"/>
    <property type="molecule type" value="Genomic_DNA"/>
</dbReference>
<evidence type="ECO:0000313" key="2">
    <source>
        <dbReference type="EMBL" id="EFW93852.1"/>
    </source>
</evidence>
<reference evidence="2 4" key="1">
    <citation type="journal article" date="2014" name="ISME J.">
        <title>Trehalose/2-sulfotrehalose biosynthesis and glycine-betaine uptake are widely spread mechanisms for osmoadaptation in the Halobacteriales.</title>
        <authorList>
            <person name="Youssef N.H."/>
            <person name="Savage-Ashlock K.N."/>
            <person name="McCully A.L."/>
            <person name="Luedtke B."/>
            <person name="Shaw E.I."/>
            <person name="Hoff W.D."/>
            <person name="Elshahed M.S."/>
        </authorList>
    </citation>
    <scope>NUCLEOTIDE SEQUENCE [LARGE SCALE GENOMIC DNA]</scope>
    <source>
        <strain evidence="2 4">DX253</strain>
    </source>
</reference>
<sequence>MTEYSVHEPTFNGTTDDDWSAPEEKDFDTNDLSDIASHFVLSSSGFDDPDRYTDLTLPVVGPDGQLNKHAVETAYSGAHSVERVDDIDDDTKSDAKDVLSDLADNFDDLDVND</sequence>
<accession>E7QN57</accession>
<keyword evidence="5" id="KW-1185">Reference proteome</keyword>
<reference evidence="3" key="2">
    <citation type="submission" date="2016-11" db="EMBL/GenBank/DDBJ databases">
        <authorList>
            <person name="Jaros S."/>
            <person name="Januszkiewicz K."/>
            <person name="Wedrychowicz H."/>
        </authorList>
    </citation>
    <scope>NUCLEOTIDE SEQUENCE [LARGE SCALE GENOMIC DNA]</scope>
    <source>
        <strain evidence="3">DX253</strain>
    </source>
</reference>
<protein>
    <submittedName>
        <fullName evidence="2">Uncharacterized protein</fullName>
    </submittedName>
</protein>
<evidence type="ECO:0000313" key="3">
    <source>
        <dbReference type="EMBL" id="SHL53192.1"/>
    </source>
</evidence>
<dbReference type="Proteomes" id="UP000184203">
    <property type="component" value="Unassembled WGS sequence"/>
</dbReference>
<evidence type="ECO:0000256" key="1">
    <source>
        <dbReference type="SAM" id="MobiDB-lite"/>
    </source>
</evidence>
<feature type="region of interest" description="Disordered" evidence="1">
    <location>
        <begin position="1"/>
        <end position="28"/>
    </location>
</feature>
<dbReference type="OrthoDB" id="212636at2157"/>
<gene>
    <name evidence="3" type="ORF">SAMN05444342_4071</name>
    <name evidence="2" type="ORF">ZOD2009_01875</name>
</gene>
<proteinExistence type="predicted"/>
<dbReference type="RefSeq" id="WP_007976474.1">
    <property type="nucleotide sequence ID" value="NZ_AEMG01000002.1"/>
</dbReference>
<dbReference type="EMBL" id="AEMG01000002">
    <property type="protein sequence ID" value="EFW93852.1"/>
    <property type="molecule type" value="Genomic_DNA"/>
</dbReference>